<proteinExistence type="predicted"/>
<keyword evidence="2" id="KW-1185">Reference proteome</keyword>
<sequence length="96" mass="11069">MLIHNRDTLFRAAMDRSSLPKFSVARNSQSTMDRASFLAPPPPDSQLFHYTHSTALLKPPTTATADSLKWHHQLQYNFHQHRQEEGSFHDDYMGCV</sequence>
<gene>
    <name evidence="1" type="ORF">LTRI10_LOCUS10791</name>
</gene>
<organism evidence="1 2">
    <name type="scientific">Linum trigynum</name>
    <dbReference type="NCBI Taxonomy" id="586398"/>
    <lineage>
        <taxon>Eukaryota</taxon>
        <taxon>Viridiplantae</taxon>
        <taxon>Streptophyta</taxon>
        <taxon>Embryophyta</taxon>
        <taxon>Tracheophyta</taxon>
        <taxon>Spermatophyta</taxon>
        <taxon>Magnoliopsida</taxon>
        <taxon>eudicotyledons</taxon>
        <taxon>Gunneridae</taxon>
        <taxon>Pentapetalae</taxon>
        <taxon>rosids</taxon>
        <taxon>fabids</taxon>
        <taxon>Malpighiales</taxon>
        <taxon>Linaceae</taxon>
        <taxon>Linum</taxon>
    </lineage>
</organism>
<reference evidence="1 2" key="1">
    <citation type="submission" date="2024-04" db="EMBL/GenBank/DDBJ databases">
        <authorList>
            <person name="Fracassetti M."/>
        </authorList>
    </citation>
    <scope>NUCLEOTIDE SEQUENCE [LARGE SCALE GENOMIC DNA]</scope>
</reference>
<dbReference type="EMBL" id="OZ034815">
    <property type="protein sequence ID" value="CAL1366767.1"/>
    <property type="molecule type" value="Genomic_DNA"/>
</dbReference>
<dbReference type="Proteomes" id="UP001497516">
    <property type="component" value="Chromosome 2"/>
</dbReference>
<evidence type="ECO:0000313" key="1">
    <source>
        <dbReference type="EMBL" id="CAL1366767.1"/>
    </source>
</evidence>
<evidence type="ECO:0000313" key="2">
    <source>
        <dbReference type="Proteomes" id="UP001497516"/>
    </source>
</evidence>
<accession>A0AAV2D3Y2</accession>
<protein>
    <submittedName>
        <fullName evidence="1">Uncharacterized protein</fullName>
    </submittedName>
</protein>
<dbReference type="AlphaFoldDB" id="A0AAV2D3Y2"/>
<name>A0AAV2D3Y2_9ROSI</name>